<proteinExistence type="predicted"/>
<gene>
    <name evidence="1" type="ORF">BofuT4_P091570.1</name>
</gene>
<sequence length="114" mass="12996">MNTLVLYDICCDSDTTLLNEAKIRNLSLFNLFSELIAGNICQKSIIENSNVLTNKFIYILCENRIAQTSDAPLMVQTTSPMAMLRRELYLKTFSRIFAHLYGLSKVVSIQQKPE</sequence>
<dbReference type="HOGENOM" id="CLU_2120732_0_0_1"/>
<dbReference type="EMBL" id="FQ790324">
    <property type="protein sequence ID" value="CCD50198.1"/>
    <property type="molecule type" value="Genomic_DNA"/>
</dbReference>
<dbReference type="InParanoid" id="G2YEK0"/>
<dbReference type="AlphaFoldDB" id="G2YEK0"/>
<organism evidence="1 2">
    <name type="scientific">Botryotinia fuckeliana (strain T4)</name>
    <name type="common">Noble rot fungus</name>
    <name type="synonym">Botrytis cinerea</name>
    <dbReference type="NCBI Taxonomy" id="999810"/>
    <lineage>
        <taxon>Eukaryota</taxon>
        <taxon>Fungi</taxon>
        <taxon>Dikarya</taxon>
        <taxon>Ascomycota</taxon>
        <taxon>Pezizomycotina</taxon>
        <taxon>Leotiomycetes</taxon>
        <taxon>Helotiales</taxon>
        <taxon>Sclerotiniaceae</taxon>
        <taxon>Botrytis</taxon>
    </lineage>
</organism>
<protein>
    <submittedName>
        <fullName evidence="1">Uncharacterized protein</fullName>
    </submittedName>
</protein>
<name>G2YEK0_BOTF4</name>
<evidence type="ECO:0000313" key="2">
    <source>
        <dbReference type="Proteomes" id="UP000008177"/>
    </source>
</evidence>
<reference evidence="2" key="1">
    <citation type="journal article" date="2011" name="PLoS Genet.">
        <title>Genomic analysis of the necrotrophic fungal pathogens Sclerotinia sclerotiorum and Botrytis cinerea.</title>
        <authorList>
            <person name="Amselem J."/>
            <person name="Cuomo C.A."/>
            <person name="van Kan J.A."/>
            <person name="Viaud M."/>
            <person name="Benito E.P."/>
            <person name="Couloux A."/>
            <person name="Coutinho P.M."/>
            <person name="de Vries R.P."/>
            <person name="Dyer P.S."/>
            <person name="Fillinger S."/>
            <person name="Fournier E."/>
            <person name="Gout L."/>
            <person name="Hahn M."/>
            <person name="Kohn L."/>
            <person name="Lapalu N."/>
            <person name="Plummer K.M."/>
            <person name="Pradier J.M."/>
            <person name="Quevillon E."/>
            <person name="Sharon A."/>
            <person name="Simon A."/>
            <person name="ten Have A."/>
            <person name="Tudzynski B."/>
            <person name="Tudzynski P."/>
            <person name="Wincker P."/>
            <person name="Andrew M."/>
            <person name="Anthouard V."/>
            <person name="Beever R.E."/>
            <person name="Beffa R."/>
            <person name="Benoit I."/>
            <person name="Bouzid O."/>
            <person name="Brault B."/>
            <person name="Chen Z."/>
            <person name="Choquer M."/>
            <person name="Collemare J."/>
            <person name="Cotton P."/>
            <person name="Danchin E.G."/>
            <person name="Da Silva C."/>
            <person name="Gautier A."/>
            <person name="Giraud C."/>
            <person name="Giraud T."/>
            <person name="Gonzalez C."/>
            <person name="Grossetete S."/>
            <person name="Guldener U."/>
            <person name="Henrissat B."/>
            <person name="Howlett B.J."/>
            <person name="Kodira C."/>
            <person name="Kretschmer M."/>
            <person name="Lappartient A."/>
            <person name="Leroch M."/>
            <person name="Levis C."/>
            <person name="Mauceli E."/>
            <person name="Neuveglise C."/>
            <person name="Oeser B."/>
            <person name="Pearson M."/>
            <person name="Poulain J."/>
            <person name="Poussereau N."/>
            <person name="Quesneville H."/>
            <person name="Rascle C."/>
            <person name="Schumacher J."/>
            <person name="Segurens B."/>
            <person name="Sexton A."/>
            <person name="Silva E."/>
            <person name="Sirven C."/>
            <person name="Soanes D.M."/>
            <person name="Talbot N.J."/>
            <person name="Templeton M."/>
            <person name="Yandava C."/>
            <person name="Yarden O."/>
            <person name="Zeng Q."/>
            <person name="Rollins J.A."/>
            <person name="Lebrun M.H."/>
            <person name="Dickman M."/>
        </authorList>
    </citation>
    <scope>NUCLEOTIDE SEQUENCE [LARGE SCALE GENOMIC DNA]</scope>
    <source>
        <strain evidence="2">T4</strain>
    </source>
</reference>
<evidence type="ECO:0000313" key="1">
    <source>
        <dbReference type="EMBL" id="CCD50198.1"/>
    </source>
</evidence>
<accession>G2YEK0</accession>
<dbReference type="Proteomes" id="UP000008177">
    <property type="component" value="Unplaced contigs"/>
</dbReference>